<dbReference type="Pfam" id="PF07762">
    <property type="entry name" value="DUF1618"/>
    <property type="match status" value="1"/>
</dbReference>
<evidence type="ECO:0000259" key="1">
    <source>
        <dbReference type="Pfam" id="PF07762"/>
    </source>
</evidence>
<reference evidence="2" key="1">
    <citation type="submission" date="2024-10" db="EMBL/GenBank/DDBJ databases">
        <authorList>
            <person name="Ryan C."/>
        </authorList>
    </citation>
    <scope>NUCLEOTIDE SEQUENCE [LARGE SCALE GENOMIC DNA]</scope>
</reference>
<dbReference type="AlphaFoldDB" id="A0ABC9H422"/>
<dbReference type="Proteomes" id="UP001497457">
    <property type="component" value="Unassembled WGS sequence"/>
</dbReference>
<evidence type="ECO:0000313" key="2">
    <source>
        <dbReference type="EMBL" id="CAM0148707.1"/>
    </source>
</evidence>
<name>A0ABC9H422_9POAL</name>
<keyword evidence="3" id="KW-1185">Reference proteome</keyword>
<sequence>MSAAGRFPSWVLLEPFVFRRDDDDSFPEESSAPIRASATTSWGADIRIAFSVAEPPRISRLYAQLPEPGFLGPRKSTPLAILATHRHLALLRLAGKIQGLTLQDLFIYSATATDEKSSLMALPSCTEPGFDYTRADGRRLPPSSSPRLLAVKSMGLWCRGEDDEFVVAELSLYIPSETSTEVFADICLLRSSSSTAAGGPAAKWDTFRVEIPCSDDDNPDGHAWQISRWQTDSVISFRQWLCWIDYNRGILLLCDMSKLPARPSVSFLRFPLHEFPSTNIHTYAFSFLYRGVSVVGHGSALKFVNVARQDGHAFGALKPGTGFTITCHTLVLGGGGGMAWKEDYRVSSDELWEVNCFAHDILMFPRVDIDRPHVAHFLSIEFKYVNKKMWTISIDMSTKAVESFSLYINGKEGLQSDDADLIKLKSMAPLPFLPCEFPKFLHLSSS</sequence>
<accession>A0ABC9H422</accession>
<dbReference type="InterPro" id="IPR011676">
    <property type="entry name" value="DUF1618"/>
</dbReference>
<dbReference type="EMBL" id="CAXIPR030001495">
    <property type="protein sequence ID" value="CAM0148707.1"/>
    <property type="molecule type" value="Genomic_DNA"/>
</dbReference>
<evidence type="ECO:0000313" key="3">
    <source>
        <dbReference type="Proteomes" id="UP001497457"/>
    </source>
</evidence>
<dbReference type="PANTHER" id="PTHR33074:SF128">
    <property type="entry name" value="EXPRESSED PROTEIN"/>
    <property type="match status" value="1"/>
</dbReference>
<feature type="domain" description="DUF1618" evidence="1">
    <location>
        <begin position="243"/>
        <end position="374"/>
    </location>
</feature>
<proteinExistence type="predicted"/>
<protein>
    <recommendedName>
        <fullName evidence="1">DUF1618 domain-containing protein</fullName>
    </recommendedName>
</protein>
<comment type="caution">
    <text evidence="2">The sequence shown here is derived from an EMBL/GenBank/DDBJ whole genome shotgun (WGS) entry which is preliminary data.</text>
</comment>
<dbReference type="PANTHER" id="PTHR33074">
    <property type="entry name" value="EXPRESSED PROTEIN-RELATED"/>
    <property type="match status" value="1"/>
</dbReference>
<organism evidence="2 3">
    <name type="scientific">Urochloa decumbens</name>
    <dbReference type="NCBI Taxonomy" id="240449"/>
    <lineage>
        <taxon>Eukaryota</taxon>
        <taxon>Viridiplantae</taxon>
        <taxon>Streptophyta</taxon>
        <taxon>Embryophyta</taxon>
        <taxon>Tracheophyta</taxon>
        <taxon>Spermatophyta</taxon>
        <taxon>Magnoliopsida</taxon>
        <taxon>Liliopsida</taxon>
        <taxon>Poales</taxon>
        <taxon>Poaceae</taxon>
        <taxon>PACMAD clade</taxon>
        <taxon>Panicoideae</taxon>
        <taxon>Panicodae</taxon>
        <taxon>Paniceae</taxon>
        <taxon>Melinidinae</taxon>
        <taxon>Urochloa</taxon>
    </lineage>
</organism>
<gene>
    <name evidence="2" type="ORF">URODEC1_LOCUS121967</name>
</gene>